<dbReference type="OrthoDB" id="10537422at2759"/>
<dbReference type="SMART" id="SM00256">
    <property type="entry name" value="FBOX"/>
    <property type="match status" value="1"/>
</dbReference>
<feature type="domain" description="F-box" evidence="1">
    <location>
        <begin position="8"/>
        <end position="48"/>
    </location>
</feature>
<keyword evidence="3" id="KW-1185">Reference proteome</keyword>
<accession>A0A3L6SI64</accession>
<dbReference type="Gene3D" id="1.20.1280.50">
    <property type="match status" value="1"/>
</dbReference>
<evidence type="ECO:0000313" key="3">
    <source>
        <dbReference type="Proteomes" id="UP000275267"/>
    </source>
</evidence>
<dbReference type="Pfam" id="PF00646">
    <property type="entry name" value="F-box"/>
    <property type="match status" value="1"/>
</dbReference>
<dbReference type="SUPFAM" id="SSF81383">
    <property type="entry name" value="F-box domain"/>
    <property type="match status" value="1"/>
</dbReference>
<sequence length="239" mass="26331">MSPPRPCLPTDCLFHVFLRLDPVSIVRCAAVSRHWRRAVTDNASEIRRHPTGCADRCLLLGLHHREMYPGELVFSRRSSWLPPAGQHWSDGGHGDEAVRAASVRRRAPPPLPGPPGGDLRGGRRLAVKISRKGIRSLQNYSSETGAWGPVLHPDADNLRVPWPSSYRSGPLVCQGAIHWLCSISNNAPDYSSGDEQYLTHTVAVDITTGRSSKDYEATKAVFDAQRRCIGQENAHAGYV</sequence>
<comment type="caution">
    <text evidence="2">The sequence shown here is derived from an EMBL/GenBank/DDBJ whole genome shotgun (WGS) entry which is preliminary data.</text>
</comment>
<evidence type="ECO:0000313" key="2">
    <source>
        <dbReference type="EMBL" id="RLN19853.1"/>
    </source>
</evidence>
<organism evidence="2 3">
    <name type="scientific">Panicum miliaceum</name>
    <name type="common">Proso millet</name>
    <name type="synonym">Broomcorn millet</name>
    <dbReference type="NCBI Taxonomy" id="4540"/>
    <lineage>
        <taxon>Eukaryota</taxon>
        <taxon>Viridiplantae</taxon>
        <taxon>Streptophyta</taxon>
        <taxon>Embryophyta</taxon>
        <taxon>Tracheophyta</taxon>
        <taxon>Spermatophyta</taxon>
        <taxon>Magnoliopsida</taxon>
        <taxon>Liliopsida</taxon>
        <taxon>Poales</taxon>
        <taxon>Poaceae</taxon>
        <taxon>PACMAD clade</taxon>
        <taxon>Panicoideae</taxon>
        <taxon>Panicodae</taxon>
        <taxon>Paniceae</taxon>
        <taxon>Panicinae</taxon>
        <taxon>Panicum</taxon>
        <taxon>Panicum sect. Panicum</taxon>
    </lineage>
</organism>
<proteinExistence type="predicted"/>
<reference evidence="3" key="1">
    <citation type="journal article" date="2019" name="Nat. Commun.">
        <title>The genome of broomcorn millet.</title>
        <authorList>
            <person name="Zou C."/>
            <person name="Miki D."/>
            <person name="Li D."/>
            <person name="Tang Q."/>
            <person name="Xiao L."/>
            <person name="Rajput S."/>
            <person name="Deng P."/>
            <person name="Jia W."/>
            <person name="Huang R."/>
            <person name="Zhang M."/>
            <person name="Sun Y."/>
            <person name="Hu J."/>
            <person name="Fu X."/>
            <person name="Schnable P.S."/>
            <person name="Li F."/>
            <person name="Zhang H."/>
            <person name="Feng B."/>
            <person name="Zhu X."/>
            <person name="Liu R."/>
            <person name="Schnable J.C."/>
            <person name="Zhu J.-K."/>
            <person name="Zhang H."/>
        </authorList>
    </citation>
    <scope>NUCLEOTIDE SEQUENCE [LARGE SCALE GENOMIC DNA]</scope>
</reference>
<protein>
    <recommendedName>
        <fullName evidence="1">F-box domain-containing protein</fullName>
    </recommendedName>
</protein>
<gene>
    <name evidence="2" type="ORF">C2845_PM02G01380</name>
</gene>
<evidence type="ECO:0000259" key="1">
    <source>
        <dbReference type="SMART" id="SM00256"/>
    </source>
</evidence>
<dbReference type="PANTHER" id="PTHR35828:SF18">
    <property type="entry name" value="OS03G0703800 PROTEIN"/>
    <property type="match status" value="1"/>
</dbReference>
<dbReference type="Proteomes" id="UP000275267">
    <property type="component" value="Unassembled WGS sequence"/>
</dbReference>
<dbReference type="CDD" id="cd09917">
    <property type="entry name" value="F-box_SF"/>
    <property type="match status" value="1"/>
</dbReference>
<dbReference type="EMBL" id="PQIB02000005">
    <property type="protein sequence ID" value="RLN19853.1"/>
    <property type="molecule type" value="Genomic_DNA"/>
</dbReference>
<dbReference type="PANTHER" id="PTHR35828">
    <property type="entry name" value="OS08G0203800 PROTEIN-RELATED"/>
    <property type="match status" value="1"/>
</dbReference>
<dbReference type="AlphaFoldDB" id="A0A3L6SI64"/>
<dbReference type="InterPro" id="IPR036047">
    <property type="entry name" value="F-box-like_dom_sf"/>
</dbReference>
<dbReference type="InterPro" id="IPR001810">
    <property type="entry name" value="F-box_dom"/>
</dbReference>
<name>A0A3L6SI64_PANMI</name>